<dbReference type="SUPFAM" id="SSF53756">
    <property type="entry name" value="UDP-Glycosyltransferase/glycogen phosphorylase"/>
    <property type="match status" value="1"/>
</dbReference>
<name>A0A948TJI4_9LACO</name>
<gene>
    <name evidence="4" type="ORF">H9901_02870</name>
</gene>
<dbReference type="AlphaFoldDB" id="A0A948TJI4"/>
<dbReference type="PANTHER" id="PTHR12526">
    <property type="entry name" value="GLYCOSYLTRANSFERASE"/>
    <property type="match status" value="1"/>
</dbReference>
<accession>A0A948TJI4</accession>
<evidence type="ECO:0000256" key="1">
    <source>
        <dbReference type="ARBA" id="ARBA00022676"/>
    </source>
</evidence>
<organism evidence="4 5">
    <name type="scientific">Candidatus Paralactobacillus gallistercoris</name>
    <dbReference type="NCBI Taxonomy" id="2838724"/>
    <lineage>
        <taxon>Bacteria</taxon>
        <taxon>Bacillati</taxon>
        <taxon>Bacillota</taxon>
        <taxon>Bacilli</taxon>
        <taxon>Lactobacillales</taxon>
        <taxon>Lactobacillaceae</taxon>
        <taxon>Lactobacillus</taxon>
    </lineage>
</organism>
<sequence>MIYFINEYLMAWNSGIEHAEIKRLHMFKDAGIPAKLITRNYDPLTAQNRATFGLAADQVLNMFDYFQEATDIKSPGPNQPKIAALNLAPEYSVMPGADVSKVYDGDQQIMAVHFAPGTYGQLHQVDYFDAFGKVVQTTLWDFRGFKSRDQFYGANGELISQISYTPTGKPVIHEYFARNDQNQTYVSLIELSDYQNQHLFFNNYDEMFAFFLAEVARKDGHAIMVADRPGVAYEALLNMEYHDVKRFVTLPTVHTIDMQDPVYANLSGLYNDVIVERGDQLDGVIVATERQKDDLTMWEGGVQRLKAPIHAASFAIVPNKQLTKEHVTLAQRTKHKLLVVTRLLADRRTSDVINAFAKILNHYPDATLDIYGYGDQFGALSQQITEMKLNGKVTLKNYVVDLAPAYDDAQIYINATDGDAEPLAIAEALSHGLPTAAYDVFYGPQEMITQGRNGYLVQRGDINGLARAVELMMSDDQRWENMSAAAYQRSRHFSESAVLPQWEKALGMA</sequence>
<proteinExistence type="predicted"/>
<dbReference type="Proteomes" id="UP000777303">
    <property type="component" value="Unassembled WGS sequence"/>
</dbReference>
<evidence type="ECO:0000313" key="5">
    <source>
        <dbReference type="Proteomes" id="UP000777303"/>
    </source>
</evidence>
<evidence type="ECO:0000313" key="4">
    <source>
        <dbReference type="EMBL" id="MBU3851621.1"/>
    </source>
</evidence>
<dbReference type="InterPro" id="IPR001296">
    <property type="entry name" value="Glyco_trans_1"/>
</dbReference>
<feature type="domain" description="Glycosyl transferase family 1" evidence="3">
    <location>
        <begin position="330"/>
        <end position="489"/>
    </location>
</feature>
<keyword evidence="1 4" id="KW-0328">Glycosyltransferase</keyword>
<dbReference type="PANTHER" id="PTHR12526:SF629">
    <property type="entry name" value="TEICHURONIC ACID BIOSYNTHESIS GLYCOSYLTRANSFERASE TUAH-RELATED"/>
    <property type="match status" value="1"/>
</dbReference>
<dbReference type="EMBL" id="JAHLFS010000038">
    <property type="protein sequence ID" value="MBU3851621.1"/>
    <property type="molecule type" value="Genomic_DNA"/>
</dbReference>
<dbReference type="Pfam" id="PF00534">
    <property type="entry name" value="Glycos_transf_1"/>
    <property type="match status" value="1"/>
</dbReference>
<evidence type="ECO:0000256" key="2">
    <source>
        <dbReference type="ARBA" id="ARBA00022679"/>
    </source>
</evidence>
<dbReference type="EC" id="2.4.-.-" evidence="4"/>
<dbReference type="Gene3D" id="3.40.50.2000">
    <property type="entry name" value="Glycogen Phosphorylase B"/>
    <property type="match status" value="3"/>
</dbReference>
<protein>
    <submittedName>
        <fullName evidence="4">Glycosyltransferase</fullName>
        <ecNumber evidence="4">2.4.-.-</ecNumber>
    </submittedName>
</protein>
<evidence type="ECO:0000259" key="3">
    <source>
        <dbReference type="Pfam" id="PF00534"/>
    </source>
</evidence>
<reference evidence="4" key="1">
    <citation type="journal article" date="2021" name="PeerJ">
        <title>Extensive microbial diversity within the chicken gut microbiome revealed by metagenomics and culture.</title>
        <authorList>
            <person name="Gilroy R."/>
            <person name="Ravi A."/>
            <person name="Getino M."/>
            <person name="Pursley I."/>
            <person name="Horton D.L."/>
            <person name="Alikhan N.F."/>
            <person name="Baker D."/>
            <person name="Gharbi K."/>
            <person name="Hall N."/>
            <person name="Watson M."/>
            <person name="Adriaenssens E.M."/>
            <person name="Foster-Nyarko E."/>
            <person name="Jarju S."/>
            <person name="Secka A."/>
            <person name="Antonio M."/>
            <person name="Oren A."/>
            <person name="Chaudhuri R.R."/>
            <person name="La Ragione R."/>
            <person name="Hildebrand F."/>
            <person name="Pallen M.J."/>
        </authorList>
    </citation>
    <scope>NUCLEOTIDE SEQUENCE</scope>
    <source>
        <strain evidence="4">F6-6636</strain>
    </source>
</reference>
<comment type="caution">
    <text evidence="4">The sequence shown here is derived from an EMBL/GenBank/DDBJ whole genome shotgun (WGS) entry which is preliminary data.</text>
</comment>
<dbReference type="GO" id="GO:0016757">
    <property type="term" value="F:glycosyltransferase activity"/>
    <property type="evidence" value="ECO:0007669"/>
    <property type="project" value="UniProtKB-KW"/>
</dbReference>
<keyword evidence="2 4" id="KW-0808">Transferase</keyword>
<reference evidence="4" key="2">
    <citation type="submission" date="2021-04" db="EMBL/GenBank/DDBJ databases">
        <authorList>
            <person name="Gilroy R."/>
        </authorList>
    </citation>
    <scope>NUCLEOTIDE SEQUENCE</scope>
    <source>
        <strain evidence="4">F6-6636</strain>
    </source>
</reference>